<proteinExistence type="predicted"/>
<organism evidence="3 4">
    <name type="scientific">Humidesulfovibrio mexicanus</name>
    <dbReference type="NCBI Taxonomy" id="147047"/>
    <lineage>
        <taxon>Bacteria</taxon>
        <taxon>Pseudomonadati</taxon>
        <taxon>Thermodesulfobacteriota</taxon>
        <taxon>Desulfovibrionia</taxon>
        <taxon>Desulfovibrionales</taxon>
        <taxon>Desulfovibrionaceae</taxon>
        <taxon>Humidesulfovibrio</taxon>
    </lineage>
</organism>
<dbReference type="EMBL" id="FZOC01000001">
    <property type="protein sequence ID" value="SNR63790.1"/>
    <property type="molecule type" value="Genomic_DNA"/>
</dbReference>
<name>A0A238XYK6_9BACT</name>
<sequence length="208" mass="22642">MRALAVLIALCLALPLAASCVKLERQPIEKRFYALETVRPGALVPATKAQSPAVLLVRRLTTSSRLAGRELVYRTAPSAWTADYYNVFFVAPADMLTQDLRAWLTASGLWANVVDPSSLVTPSHILEGNITGLYADFAASPPQAVAEGQFLLLSGGPDERRVLLTRQYRTTAPVVSRTPQEVVRAERQAVTALFAQLEADLRQALAAR</sequence>
<protein>
    <submittedName>
        <fullName evidence="3">Cholesterol transport system auxiliary component</fullName>
    </submittedName>
</protein>
<evidence type="ECO:0000313" key="3">
    <source>
        <dbReference type="EMBL" id="SNR63790.1"/>
    </source>
</evidence>
<dbReference type="RefSeq" id="WP_089271410.1">
    <property type="nucleotide sequence ID" value="NZ_FZOC01000001.1"/>
</dbReference>
<feature type="signal peptide" evidence="1">
    <location>
        <begin position="1"/>
        <end position="18"/>
    </location>
</feature>
<dbReference type="SUPFAM" id="SSF159594">
    <property type="entry name" value="XCC0632-like"/>
    <property type="match status" value="1"/>
</dbReference>
<dbReference type="Gene3D" id="3.40.50.10610">
    <property type="entry name" value="ABC-type transport auxiliary lipoprotein component"/>
    <property type="match status" value="1"/>
</dbReference>
<dbReference type="Pfam" id="PF03886">
    <property type="entry name" value="ABC_trans_aux"/>
    <property type="match status" value="1"/>
</dbReference>
<gene>
    <name evidence="3" type="ORF">SAMN04488503_0524</name>
</gene>
<feature type="domain" description="ABC-type transport auxiliary lipoprotein component" evidence="2">
    <location>
        <begin position="33"/>
        <end position="197"/>
    </location>
</feature>
<evidence type="ECO:0000256" key="1">
    <source>
        <dbReference type="SAM" id="SignalP"/>
    </source>
</evidence>
<feature type="chain" id="PRO_5012489414" evidence="1">
    <location>
        <begin position="19"/>
        <end position="208"/>
    </location>
</feature>
<evidence type="ECO:0000259" key="2">
    <source>
        <dbReference type="Pfam" id="PF03886"/>
    </source>
</evidence>
<dbReference type="PROSITE" id="PS51257">
    <property type="entry name" value="PROKAR_LIPOPROTEIN"/>
    <property type="match status" value="1"/>
</dbReference>
<evidence type="ECO:0000313" key="4">
    <source>
        <dbReference type="Proteomes" id="UP000198324"/>
    </source>
</evidence>
<dbReference type="AlphaFoldDB" id="A0A238XYK6"/>
<dbReference type="InterPro" id="IPR005586">
    <property type="entry name" value="ABC_trans_aux"/>
</dbReference>
<keyword evidence="4" id="KW-1185">Reference proteome</keyword>
<dbReference type="Proteomes" id="UP000198324">
    <property type="component" value="Unassembled WGS sequence"/>
</dbReference>
<accession>A0A238XYK6</accession>
<keyword evidence="1" id="KW-0732">Signal</keyword>
<dbReference type="OrthoDB" id="324832at2"/>
<reference evidence="3 4" key="1">
    <citation type="submission" date="2017-06" db="EMBL/GenBank/DDBJ databases">
        <authorList>
            <person name="Kim H.J."/>
            <person name="Triplett B.A."/>
        </authorList>
    </citation>
    <scope>NUCLEOTIDE SEQUENCE [LARGE SCALE GENOMIC DNA]</scope>
    <source>
        <strain evidence="3 4">DSM 13116</strain>
    </source>
</reference>